<evidence type="ECO:0000313" key="6">
    <source>
        <dbReference type="EMBL" id="MCO6406746.1"/>
    </source>
</evidence>
<evidence type="ECO:0000256" key="2">
    <source>
        <dbReference type="ARBA" id="ARBA00022801"/>
    </source>
</evidence>
<evidence type="ECO:0000256" key="4">
    <source>
        <dbReference type="SAM" id="MobiDB-lite"/>
    </source>
</evidence>
<reference evidence="6 7" key="1">
    <citation type="submission" date="2020-01" db="EMBL/GenBank/DDBJ databases">
        <title>Genomes of bacteria type strains.</title>
        <authorList>
            <person name="Chen J."/>
            <person name="Zhu S."/>
            <person name="Yang J."/>
        </authorList>
    </citation>
    <scope>NUCLEOTIDE SEQUENCE [LARGE SCALE GENOMIC DNA]</scope>
    <source>
        <strain evidence="6 7">DSM 16655</strain>
    </source>
</reference>
<dbReference type="InterPro" id="IPR011837">
    <property type="entry name" value="Glycogen_debranch_GlgX"/>
</dbReference>
<feature type="compositionally biased region" description="Basic and acidic residues" evidence="4">
    <location>
        <begin position="453"/>
        <end position="464"/>
    </location>
</feature>
<dbReference type="Gene3D" id="3.20.20.80">
    <property type="entry name" value="Glycosidases"/>
    <property type="match status" value="1"/>
</dbReference>
<dbReference type="SUPFAM" id="SSF51011">
    <property type="entry name" value="Glycosyl hydrolase domain"/>
    <property type="match status" value="1"/>
</dbReference>
<dbReference type="NCBIfam" id="TIGR02100">
    <property type="entry name" value="glgX_debranch"/>
    <property type="match status" value="1"/>
</dbReference>
<dbReference type="CDD" id="cd11326">
    <property type="entry name" value="AmyAc_Glg_debranch"/>
    <property type="match status" value="1"/>
</dbReference>
<dbReference type="PANTHER" id="PTHR43002">
    <property type="entry name" value="GLYCOGEN DEBRANCHING ENZYME"/>
    <property type="match status" value="1"/>
</dbReference>
<dbReference type="SMART" id="SM00642">
    <property type="entry name" value="Aamy"/>
    <property type="match status" value="1"/>
</dbReference>
<comment type="similarity">
    <text evidence="1">Belongs to the glycosyl hydrolase 13 family.</text>
</comment>
<keyword evidence="7" id="KW-1185">Reference proteome</keyword>
<protein>
    <submittedName>
        <fullName evidence="6">Glycogen debranching protein GlgX</fullName>
    </submittedName>
</protein>
<gene>
    <name evidence="6" type="primary">glgX</name>
    <name evidence="6" type="ORF">GTW23_01050</name>
</gene>
<organism evidence="6 7">
    <name type="scientific">Hoeflea alexandrii</name>
    <dbReference type="NCBI Taxonomy" id="288436"/>
    <lineage>
        <taxon>Bacteria</taxon>
        <taxon>Pseudomonadati</taxon>
        <taxon>Pseudomonadota</taxon>
        <taxon>Alphaproteobacteria</taxon>
        <taxon>Hyphomicrobiales</taxon>
        <taxon>Rhizobiaceae</taxon>
        <taxon>Hoeflea</taxon>
    </lineage>
</organism>
<dbReference type="InterPro" id="IPR013783">
    <property type="entry name" value="Ig-like_fold"/>
</dbReference>
<proteinExistence type="inferred from homology"/>
<evidence type="ECO:0000313" key="7">
    <source>
        <dbReference type="Proteomes" id="UP001320715"/>
    </source>
</evidence>
<dbReference type="InterPro" id="IPR017853">
    <property type="entry name" value="GH"/>
</dbReference>
<sequence>MTRFTDIGLPGKAGVELSTAGTRFTVRAPSASSVTLCLFDRSGHETGRHDLGQDGDGTFTTMVKGLEPGVRYGFRADGPWQPENGHRFDRSKLLVDPYAVRLDRPFVYDPRLAAFGEDTAGIVPKAVLEEPLPPLNPGRPRFEPGGLIYEVPVRAFTMLHPDLPRAERGTLRALAHPAIIDHLRKLHVSAVELMPITAWIDERHLPPLGLTNAWGYNPVTMLALDPRLAPGGIADLRYAVDALHAADIGVILDVVFNHTGESDKEGPTLSLRGLGNATYYRHDRDDPGTLVNDTGCGNTLACDRPEVQELVLAAMRHFVTQAGIDGFRFDLAPVLGRDANGFSKDARLLQYIADDPVLHDRILVAEPWDIGPGGYQLGNFGPPWLEWNDRARDDMRRYWRGDHGMTGALATRLSGSSDIFHDSGRNRTRSVNFIAAHDGFPLGDLVCFQNKHNEANGEDNRDGHGTNYSWNNGVEGPSDDPAIAAAREADARALIASLFASRGTILLTAGDEFGHSQGGNNNAYAQDNTITWRHWDEFNQGRLEYTRAWAELRAQSPPLTGTRFLKDSDGSAEPDQVSWLTADGHPMQPVHWEDPERQGFMMVLGPPGERLTVVFNRGQSEIQCALPATPGLWRPASPEASVEKAIPARSVVCWRETSG</sequence>
<comment type="caution">
    <text evidence="6">The sequence shown here is derived from an EMBL/GenBank/DDBJ whole genome shotgun (WGS) entry which is preliminary data.</text>
</comment>
<dbReference type="SUPFAM" id="SSF81296">
    <property type="entry name" value="E set domains"/>
    <property type="match status" value="1"/>
</dbReference>
<evidence type="ECO:0000256" key="3">
    <source>
        <dbReference type="ARBA" id="ARBA00023295"/>
    </source>
</evidence>
<name>A0ABT1CMZ0_9HYPH</name>
<keyword evidence="2" id="KW-0378">Hydrolase</keyword>
<dbReference type="InterPro" id="IPR044505">
    <property type="entry name" value="GlgX_Isoamylase_N_E_set"/>
</dbReference>
<dbReference type="InterPro" id="IPR014756">
    <property type="entry name" value="Ig_E-set"/>
</dbReference>
<dbReference type="Pfam" id="PF02922">
    <property type="entry name" value="CBM_48"/>
    <property type="match status" value="1"/>
</dbReference>
<evidence type="ECO:0000259" key="5">
    <source>
        <dbReference type="SMART" id="SM00642"/>
    </source>
</evidence>
<dbReference type="EMBL" id="JAAAML010000001">
    <property type="protein sequence ID" value="MCO6406746.1"/>
    <property type="molecule type" value="Genomic_DNA"/>
</dbReference>
<evidence type="ECO:0000256" key="1">
    <source>
        <dbReference type="ARBA" id="ARBA00008061"/>
    </source>
</evidence>
<dbReference type="Gene3D" id="2.60.40.10">
    <property type="entry name" value="Immunoglobulins"/>
    <property type="match status" value="1"/>
</dbReference>
<accession>A0ABT1CMZ0</accession>
<dbReference type="Proteomes" id="UP001320715">
    <property type="component" value="Unassembled WGS sequence"/>
</dbReference>
<dbReference type="SUPFAM" id="SSF51445">
    <property type="entry name" value="(Trans)glycosidases"/>
    <property type="match status" value="1"/>
</dbReference>
<feature type="domain" description="Glycosyl hydrolase family 13 catalytic" evidence="5">
    <location>
        <begin position="158"/>
        <end position="553"/>
    </location>
</feature>
<dbReference type="CDD" id="cd02856">
    <property type="entry name" value="E_set_GDE_Isoamylase_N"/>
    <property type="match status" value="1"/>
</dbReference>
<dbReference type="InterPro" id="IPR006047">
    <property type="entry name" value="GH13_cat_dom"/>
</dbReference>
<feature type="region of interest" description="Disordered" evidence="4">
    <location>
        <begin position="453"/>
        <end position="473"/>
    </location>
</feature>
<dbReference type="InterPro" id="IPR004193">
    <property type="entry name" value="Glyco_hydro_13_N"/>
</dbReference>
<dbReference type="RefSeq" id="WP_252914297.1">
    <property type="nucleotide sequence ID" value="NZ_JAAAML010000001.1"/>
</dbReference>
<keyword evidence="3" id="KW-0326">Glycosidase</keyword>